<name>A0ABM0MW09_SACKO</name>
<evidence type="ECO:0000313" key="4">
    <source>
        <dbReference type="RefSeq" id="XP_006824200.1"/>
    </source>
</evidence>
<feature type="transmembrane region" description="Helical" evidence="2">
    <location>
        <begin position="84"/>
        <end position="104"/>
    </location>
</feature>
<feature type="transmembrane region" description="Helical" evidence="2">
    <location>
        <begin position="362"/>
        <end position="381"/>
    </location>
</feature>
<dbReference type="Pfam" id="PF21534">
    <property type="entry name" value="Rost"/>
    <property type="match status" value="2"/>
</dbReference>
<reference evidence="4" key="1">
    <citation type="submission" date="2025-08" db="UniProtKB">
        <authorList>
            <consortium name="RefSeq"/>
        </authorList>
    </citation>
    <scope>IDENTIFICATION</scope>
    <source>
        <tissue evidence="4">Testes</tissue>
    </source>
</reference>
<feature type="coiled-coil region" evidence="1">
    <location>
        <begin position="166"/>
        <end position="193"/>
    </location>
</feature>
<keyword evidence="2" id="KW-0812">Transmembrane</keyword>
<keyword evidence="3" id="KW-1185">Reference proteome</keyword>
<feature type="transmembrane region" description="Helical" evidence="2">
    <location>
        <begin position="327"/>
        <end position="350"/>
    </location>
</feature>
<dbReference type="Proteomes" id="UP000694865">
    <property type="component" value="Unplaced"/>
</dbReference>
<keyword evidence="2" id="KW-0472">Membrane</keyword>
<feature type="transmembrane region" description="Helical" evidence="2">
    <location>
        <begin position="285"/>
        <end position="306"/>
    </location>
</feature>
<keyword evidence="2" id="KW-1133">Transmembrane helix</keyword>
<organism evidence="3 4">
    <name type="scientific">Saccoglossus kowalevskii</name>
    <name type="common">Acorn worm</name>
    <dbReference type="NCBI Taxonomy" id="10224"/>
    <lineage>
        <taxon>Eukaryota</taxon>
        <taxon>Metazoa</taxon>
        <taxon>Hemichordata</taxon>
        <taxon>Enteropneusta</taxon>
        <taxon>Harrimaniidae</taxon>
        <taxon>Saccoglossus</taxon>
    </lineage>
</organism>
<protein>
    <submittedName>
        <fullName evidence="4">Uncharacterized protein LOC102805566</fullName>
    </submittedName>
</protein>
<evidence type="ECO:0000256" key="1">
    <source>
        <dbReference type="SAM" id="Coils"/>
    </source>
</evidence>
<feature type="transmembrane region" description="Helical" evidence="2">
    <location>
        <begin position="428"/>
        <end position="448"/>
    </location>
</feature>
<gene>
    <name evidence="4" type="primary">LOC102805566</name>
</gene>
<dbReference type="PANTHER" id="PTHR12242:SF49">
    <property type="entry name" value="HEADBUTT, ISOFORM E"/>
    <property type="match status" value="1"/>
</dbReference>
<keyword evidence="1" id="KW-0175">Coiled coil</keyword>
<dbReference type="PANTHER" id="PTHR12242">
    <property type="entry name" value="OS02G0130600 PROTEIN-RELATED"/>
    <property type="match status" value="1"/>
</dbReference>
<feature type="transmembrane region" description="Helical" evidence="2">
    <location>
        <begin position="246"/>
        <end position="265"/>
    </location>
</feature>
<evidence type="ECO:0000256" key="2">
    <source>
        <dbReference type="SAM" id="Phobius"/>
    </source>
</evidence>
<sequence>MYWASLYEPEYGLEVYDFHVHAMNLVAMAMEVAIAAMPVRYIHVLYSVIFGVCYIINTLIYWGVTGEAVYPILDYSANLGMASATVVGCLAMVFILQLLLWAVYRLKLRLSGTNSPSTVDIGAVNQSDTSHIAAGIDNPVALENTSSQVDMDENIVNSYQYVFELRDRLEQTLEIARDELQKAQNRYKCYYDRITKKRVLKEGDKVLILLPTDTNKLLMQWKGPYVVEQVIGENDYRVRWQFIPQILFVIYRVVLALYYTTWMLYIMISTFSWDGAKYFIYLTNWGFMAVTIYLITAASTTVYTYIRTRTDSDSGRPSQKTQWYFQLSWLLYYIAAIYAPLLSIVYWAALYNAEMGLQVIDFHDHAMNVIAMILETTIAAMPVRYIHALYPFIFGVCYITNTLIYWGVTGEAVYPILDYSAKPGMATATVFACLAMVFILQLLLWAVCRLKLRLSGTNSPSTVDIVAVNQSDTSHNTPGIDNPVALVDTASQVNIDERI</sequence>
<accession>A0ABM0MW09</accession>
<feature type="transmembrane region" description="Helical" evidence="2">
    <location>
        <begin position="388"/>
        <end position="408"/>
    </location>
</feature>
<feature type="transmembrane region" description="Helical" evidence="2">
    <location>
        <begin position="20"/>
        <end position="37"/>
    </location>
</feature>
<dbReference type="GeneID" id="102805566"/>
<dbReference type="InterPro" id="IPR049352">
    <property type="entry name" value="Rost"/>
</dbReference>
<evidence type="ECO:0000313" key="3">
    <source>
        <dbReference type="Proteomes" id="UP000694865"/>
    </source>
</evidence>
<feature type="transmembrane region" description="Helical" evidence="2">
    <location>
        <begin position="44"/>
        <end position="64"/>
    </location>
</feature>
<proteinExistence type="predicted"/>
<dbReference type="RefSeq" id="XP_006824200.1">
    <property type="nucleotide sequence ID" value="XM_006824137.1"/>
</dbReference>